<organism evidence="1 2">
    <name type="scientific">Irpex rosettiformis</name>
    <dbReference type="NCBI Taxonomy" id="378272"/>
    <lineage>
        <taxon>Eukaryota</taxon>
        <taxon>Fungi</taxon>
        <taxon>Dikarya</taxon>
        <taxon>Basidiomycota</taxon>
        <taxon>Agaricomycotina</taxon>
        <taxon>Agaricomycetes</taxon>
        <taxon>Polyporales</taxon>
        <taxon>Irpicaceae</taxon>
        <taxon>Irpex</taxon>
    </lineage>
</organism>
<reference evidence="1" key="1">
    <citation type="journal article" date="2021" name="Environ. Microbiol.">
        <title>Gene family expansions and transcriptome signatures uncover fungal adaptations to wood decay.</title>
        <authorList>
            <person name="Hage H."/>
            <person name="Miyauchi S."/>
            <person name="Viragh M."/>
            <person name="Drula E."/>
            <person name="Min B."/>
            <person name="Chaduli D."/>
            <person name="Navarro D."/>
            <person name="Favel A."/>
            <person name="Norest M."/>
            <person name="Lesage-Meessen L."/>
            <person name="Balint B."/>
            <person name="Merenyi Z."/>
            <person name="de Eugenio L."/>
            <person name="Morin E."/>
            <person name="Martinez A.T."/>
            <person name="Baldrian P."/>
            <person name="Stursova M."/>
            <person name="Martinez M.J."/>
            <person name="Novotny C."/>
            <person name="Magnuson J.K."/>
            <person name="Spatafora J.W."/>
            <person name="Maurice S."/>
            <person name="Pangilinan J."/>
            <person name="Andreopoulos W."/>
            <person name="LaButti K."/>
            <person name="Hundley H."/>
            <person name="Na H."/>
            <person name="Kuo A."/>
            <person name="Barry K."/>
            <person name="Lipzen A."/>
            <person name="Henrissat B."/>
            <person name="Riley R."/>
            <person name="Ahrendt S."/>
            <person name="Nagy L.G."/>
            <person name="Grigoriev I.V."/>
            <person name="Martin F."/>
            <person name="Rosso M.N."/>
        </authorList>
    </citation>
    <scope>NUCLEOTIDE SEQUENCE</scope>
    <source>
        <strain evidence="1">CBS 384.51</strain>
    </source>
</reference>
<accession>A0ACB8U684</accession>
<evidence type="ECO:0000313" key="2">
    <source>
        <dbReference type="Proteomes" id="UP001055072"/>
    </source>
</evidence>
<comment type="caution">
    <text evidence="1">The sequence shown here is derived from an EMBL/GenBank/DDBJ whole genome shotgun (WGS) entry which is preliminary data.</text>
</comment>
<name>A0ACB8U684_9APHY</name>
<gene>
    <name evidence="1" type="ORF">BDY19DRAFT_940730</name>
</gene>
<dbReference type="Proteomes" id="UP001055072">
    <property type="component" value="Unassembled WGS sequence"/>
</dbReference>
<keyword evidence="2" id="KW-1185">Reference proteome</keyword>
<dbReference type="EMBL" id="MU274909">
    <property type="protein sequence ID" value="KAI0089768.1"/>
    <property type="molecule type" value="Genomic_DNA"/>
</dbReference>
<sequence>MPLLLQFYIHQESRPLRPLMQTISPGDIHGDMDCWYKCSSIQISSGGKRIMVNAFETSSNCMRTST</sequence>
<protein>
    <submittedName>
        <fullName evidence="1">Uncharacterized protein</fullName>
    </submittedName>
</protein>
<evidence type="ECO:0000313" key="1">
    <source>
        <dbReference type="EMBL" id="KAI0089768.1"/>
    </source>
</evidence>
<proteinExistence type="predicted"/>